<evidence type="ECO:0000313" key="3">
    <source>
        <dbReference type="Proteomes" id="UP001642484"/>
    </source>
</evidence>
<dbReference type="Proteomes" id="UP001642484">
    <property type="component" value="Unassembled WGS sequence"/>
</dbReference>
<reference evidence="2 3" key="1">
    <citation type="submission" date="2024-02" db="EMBL/GenBank/DDBJ databases">
        <authorList>
            <person name="Chen Y."/>
            <person name="Shah S."/>
            <person name="Dougan E. K."/>
            <person name="Thang M."/>
            <person name="Chan C."/>
        </authorList>
    </citation>
    <scope>NUCLEOTIDE SEQUENCE [LARGE SCALE GENOMIC DNA]</scope>
</reference>
<sequence>MHEELSGRPQMPLDLFINEKFLPTRANGRPQQMELIYNFLLPLRQSTTLKDNNPETSPGERLLSATSPASMQKRHSRAGTRRRRSSAGRRPSEMIEQIEVCPSCGNIYAPDAIFCRICRTKRPNAAEETNEVELQVCSCGNVFMQDAVFCRRCGAERPKVDAAEAQTERKNKAQDLLQLSFNPCSEILYRGLLRELHEDTFHDGTAMLVNLCLCLHALQHRFRSSASRLIEDEEELSLEMNVSVLSAVLRLFFPRKPREHLTALKSMLHSRAQLHAVRTRDKLTKSTSPGAVQFQGEEPVDLPPSVSLKEVLGLPPIDASGHLLGAKQLMENLLRSPTPFIMELRRQHLLECILSMDKLQRALRVKRPGGAGNDEPVQMAAKEILDALGKADWDLTPAQRHVYLLRGFGKRLPDMPATTEMDLGNEALHTAVRCTKVRRMLQDYAQELVESGTQVVVEDFLKNLQLSGVVKGGKHWEAELSLEDVARESGISAMIVTAPGKPIMDELMSAHIASGTAQEEGTQRLSSHEGRAISKLQPSKSLPPIPPEGSEPFEKYAFLAEAGHSVQELSLGYAALHLSF</sequence>
<feature type="compositionally biased region" description="Polar residues" evidence="1">
    <location>
        <begin position="515"/>
        <end position="525"/>
    </location>
</feature>
<evidence type="ECO:0000313" key="2">
    <source>
        <dbReference type="EMBL" id="CAK9015355.1"/>
    </source>
</evidence>
<organism evidence="2 3">
    <name type="scientific">Durusdinium trenchii</name>
    <dbReference type="NCBI Taxonomy" id="1381693"/>
    <lineage>
        <taxon>Eukaryota</taxon>
        <taxon>Sar</taxon>
        <taxon>Alveolata</taxon>
        <taxon>Dinophyceae</taxon>
        <taxon>Suessiales</taxon>
        <taxon>Symbiodiniaceae</taxon>
        <taxon>Durusdinium</taxon>
    </lineage>
</organism>
<name>A0ABP0JLP9_9DINO</name>
<accession>A0ABP0JLP9</accession>
<keyword evidence="3" id="KW-1185">Reference proteome</keyword>
<feature type="region of interest" description="Disordered" evidence="1">
    <location>
        <begin position="515"/>
        <end position="547"/>
    </location>
</feature>
<feature type="region of interest" description="Disordered" evidence="1">
    <location>
        <begin position="48"/>
        <end position="91"/>
    </location>
</feature>
<gene>
    <name evidence="2" type="ORF">CCMP2556_LOCUS12069</name>
</gene>
<dbReference type="EMBL" id="CAXAMN010005780">
    <property type="protein sequence ID" value="CAK9015355.1"/>
    <property type="molecule type" value="Genomic_DNA"/>
</dbReference>
<comment type="caution">
    <text evidence="2">The sequence shown here is derived from an EMBL/GenBank/DDBJ whole genome shotgun (WGS) entry which is preliminary data.</text>
</comment>
<proteinExistence type="predicted"/>
<feature type="compositionally biased region" description="Basic residues" evidence="1">
    <location>
        <begin position="72"/>
        <end position="87"/>
    </location>
</feature>
<evidence type="ECO:0000256" key="1">
    <source>
        <dbReference type="SAM" id="MobiDB-lite"/>
    </source>
</evidence>
<protein>
    <submittedName>
        <fullName evidence="2">Uncharacterized protein</fullName>
    </submittedName>
</protein>